<dbReference type="Proteomes" id="UP000016943">
    <property type="component" value="Chromosome"/>
</dbReference>
<organism evidence="1 2">
    <name type="scientific">Corynebacterium argentoratense DSM 44202</name>
    <dbReference type="NCBI Taxonomy" id="1348662"/>
    <lineage>
        <taxon>Bacteria</taxon>
        <taxon>Bacillati</taxon>
        <taxon>Actinomycetota</taxon>
        <taxon>Actinomycetes</taxon>
        <taxon>Mycobacteriales</taxon>
        <taxon>Corynebacteriaceae</taxon>
        <taxon>Corynebacterium</taxon>
    </lineage>
</organism>
<keyword evidence="2" id="KW-1185">Reference proteome</keyword>
<dbReference type="RefSeq" id="WP_021012250.1">
    <property type="nucleotide sequence ID" value="NC_022198.1"/>
</dbReference>
<dbReference type="STRING" id="1348662.CARG_08785"/>
<evidence type="ECO:0008006" key="3">
    <source>
        <dbReference type="Google" id="ProtNLM"/>
    </source>
</evidence>
<sequence>MDLSVIKEQLGNFATFVKGFGDIVDNLPMAVKALGMAVKTFSSK</sequence>
<dbReference type="EMBL" id="CP006365">
    <property type="protein sequence ID" value="AGU15855.1"/>
    <property type="molecule type" value="Genomic_DNA"/>
</dbReference>
<gene>
    <name evidence="1" type="ORF">CARG_08785</name>
</gene>
<evidence type="ECO:0000313" key="1">
    <source>
        <dbReference type="EMBL" id="AGU15855.1"/>
    </source>
</evidence>
<proteinExistence type="predicted"/>
<dbReference type="PATRIC" id="fig|1348662.3.peg.1734"/>
<dbReference type="HOGENOM" id="CLU_3214970_0_0_11"/>
<dbReference type="KEGG" id="caz:CARG_08785"/>
<evidence type="ECO:0000313" key="2">
    <source>
        <dbReference type="Proteomes" id="UP000016943"/>
    </source>
</evidence>
<dbReference type="AlphaFoldDB" id="U3GWC6"/>
<protein>
    <recommendedName>
        <fullName evidence="3">Porin</fullName>
    </recommendedName>
</protein>
<accession>U3GWC6</accession>
<dbReference type="GeneID" id="78250775"/>
<name>U3GWC6_9CORY</name>
<reference evidence="1 2" key="1">
    <citation type="journal article" date="2013" name="Genome Announc.">
        <title>Whole-Genome Sequence of the Clinical Strain Corynebacterium argentoratense DSM 44202, Isolated from a Human Throat Specimen.</title>
        <authorList>
            <person name="Bomholt C."/>
            <person name="Glaub A."/>
            <person name="Gravermann K."/>
            <person name="Albersmeier A."/>
            <person name="Brinkrolf K."/>
            <person name="Ruckert C."/>
            <person name="Tauch A."/>
        </authorList>
    </citation>
    <scope>NUCLEOTIDE SEQUENCE [LARGE SCALE GENOMIC DNA]</scope>
    <source>
        <strain evidence="1">DSM 44202</strain>
    </source>
</reference>
<dbReference type="NCBIfam" id="NF033938">
    <property type="entry name" value="porH_2"/>
    <property type="match status" value="1"/>
</dbReference>